<accession>A0A9P6TAJ1</accession>
<keyword evidence="1" id="KW-0175">Coiled coil</keyword>
<keyword evidence="5" id="KW-1185">Reference proteome</keyword>
<dbReference type="Proteomes" id="UP000886653">
    <property type="component" value="Unassembled WGS sequence"/>
</dbReference>
<dbReference type="OrthoDB" id="2504768at2759"/>
<keyword evidence="3" id="KW-0472">Membrane</keyword>
<dbReference type="EMBL" id="MU167314">
    <property type="protein sequence ID" value="KAG0143648.1"/>
    <property type="molecule type" value="Genomic_DNA"/>
</dbReference>
<keyword evidence="3" id="KW-0812">Transmembrane</keyword>
<evidence type="ECO:0000256" key="3">
    <source>
        <dbReference type="SAM" id="Phobius"/>
    </source>
</evidence>
<feature type="region of interest" description="Disordered" evidence="2">
    <location>
        <begin position="110"/>
        <end position="149"/>
    </location>
</feature>
<evidence type="ECO:0000256" key="2">
    <source>
        <dbReference type="SAM" id="MobiDB-lite"/>
    </source>
</evidence>
<evidence type="ECO:0000313" key="5">
    <source>
        <dbReference type="Proteomes" id="UP000886653"/>
    </source>
</evidence>
<protein>
    <submittedName>
        <fullName evidence="4">Uncharacterized protein</fullName>
    </submittedName>
</protein>
<comment type="caution">
    <text evidence="4">The sequence shown here is derived from an EMBL/GenBank/DDBJ whole genome shotgun (WGS) entry which is preliminary data.</text>
</comment>
<sequence>MKTTHHVIFYIISFNSLIILSLALKFARDVPQPSSFSFWAHEKRLGRPSTPSYYRSSGKLIRKRGLHNPVATVNEVVKAVSTTSEKSEELKSPAMSENLKDVKAIKKEKASDLLTNQKTTKPKNQDKKRMSQNLNKTSDPHHLPSDKGSRWTKLSWSYLGKGLKKFWNWIKSSILRRYKRRGAQDVPAKHSKQPIRMYHVVTMEESPFGKMNADVSEKARLESLELLNQRLSSLTASEDPEGVSKTQLKLLNQRSSLEGFALPELKPSLTDVAISQISSFKSSISLREAEWQLLQHIFTFSEDTSVRNLLYEQYQVDAEFRRAVTFASDTFYLRDLRHLQLSSVNTLYRELLDLLRVSNWGEKEVEDERASAVEDLFLEVIKDNRIDTSGLKSLLHIPEILENVSLKSLSRMRAILSKDHEFMSIMAIVSNQARPGILSENLPESSWMYRLLKDHEAAPAFDQMVQSEFAGVSTWANSASEALKERKDSTERKKLISLFEKLVPVGSPGRLELKEFHLAFLDPQNGKPWFDEKNVNLLVDRCLSIFLSETIETGVKAWVHAVLEHIQNYNLPAFVNKIQNVFDKNQHTLTDIDTYWYMESRISTAGNDLELEQVRRFALRFQRLTTKTGWNQVLAESMTFRETMEKLIQELKNDRISMAKGRLHLYEMFIFVLNHFEAANNRAFISALESDESFNKCQSALSILSGISIPHLKSSREATGFGLGLNKDLTVDQPYLELLRARGQPHDTVVTYDGPKDRLTRESLVNELRQLRSEEGFSSRLMNNLADRLCDLRNIARWDPNDVYPVNSHSMTEAMLFYVQDKELNLKAKQFISRVLELLMEHNENALNLVMARIKSEPELQEILDWLHYLNTCDQIPKRQTINPDILDVKGTVTQITSRPHNNGQNLGLFDQICEKISSKIVQGGWTPSEHRILSASIMYLSERNSAWKTKFTIKIFERDVTGDSATIDTNFKSFVFEYNLFKDSLDLRPIDLRMTQSRILESQSSVETTTSSISVDEHFEVQQINKLLANIEEIKQNQELNLNQQENIHHLTTILQNGIDFHHWDPPTDYNSEETLYYLVTKTLMGARKIQSSIGERLVYSLILEYIEGLPRCPEAKALVESVIRLDYQLQKRVLESFACLDMQRLVIDESISSEVRNQLKNIWESEAHEWNTFLIPRESNGMTANRFAQLITQGLEEERDVYPVFRFLDLLSQMSKTFCERFLDIASQDEVLANKIGEYLAHIYTSLDENIMPSESIQHYLLKDTTSGQKIMRQYILTKMNFHQETESQEFVNLYRELSELPSDWNSAQSTAGSTMFESALMVLKNSQIQEAHEGQMVQIPNDVLLAFYILYYLERYDPSFDIREGYNVAEYIFGNNLHHNLQQISKHINSLICGSEFFKMHPTFKSPMVPSDFRNNQV</sequence>
<evidence type="ECO:0000256" key="1">
    <source>
        <dbReference type="SAM" id="Coils"/>
    </source>
</evidence>
<name>A0A9P6TAJ1_9BASI</name>
<feature type="compositionally biased region" description="Basic and acidic residues" evidence="2">
    <location>
        <begin position="138"/>
        <end position="149"/>
    </location>
</feature>
<proteinExistence type="predicted"/>
<organism evidence="4 5">
    <name type="scientific">Cronartium quercuum f. sp. fusiforme G11</name>
    <dbReference type="NCBI Taxonomy" id="708437"/>
    <lineage>
        <taxon>Eukaryota</taxon>
        <taxon>Fungi</taxon>
        <taxon>Dikarya</taxon>
        <taxon>Basidiomycota</taxon>
        <taxon>Pucciniomycotina</taxon>
        <taxon>Pucciniomycetes</taxon>
        <taxon>Pucciniales</taxon>
        <taxon>Coleosporiaceae</taxon>
        <taxon>Cronartium</taxon>
    </lineage>
</organism>
<reference evidence="4" key="1">
    <citation type="submission" date="2013-11" db="EMBL/GenBank/DDBJ databases">
        <title>Genome sequence of the fusiform rust pathogen reveals effectors for host alternation and coevolution with pine.</title>
        <authorList>
            <consortium name="DOE Joint Genome Institute"/>
            <person name="Smith K."/>
            <person name="Pendleton A."/>
            <person name="Kubisiak T."/>
            <person name="Anderson C."/>
            <person name="Salamov A."/>
            <person name="Aerts A."/>
            <person name="Riley R."/>
            <person name="Clum A."/>
            <person name="Lindquist E."/>
            <person name="Ence D."/>
            <person name="Campbell M."/>
            <person name="Kronenberg Z."/>
            <person name="Feau N."/>
            <person name="Dhillon B."/>
            <person name="Hamelin R."/>
            <person name="Burleigh J."/>
            <person name="Smith J."/>
            <person name="Yandell M."/>
            <person name="Nelson C."/>
            <person name="Grigoriev I."/>
            <person name="Davis J."/>
        </authorList>
    </citation>
    <scope>NUCLEOTIDE SEQUENCE</scope>
    <source>
        <strain evidence="4">G11</strain>
    </source>
</reference>
<feature type="coiled-coil region" evidence="1">
    <location>
        <begin position="1022"/>
        <end position="1049"/>
    </location>
</feature>
<keyword evidence="3" id="KW-1133">Transmembrane helix</keyword>
<gene>
    <name evidence="4" type="ORF">CROQUDRAFT_172141</name>
</gene>
<feature type="transmembrane region" description="Helical" evidence="3">
    <location>
        <begin position="7"/>
        <end position="27"/>
    </location>
</feature>
<evidence type="ECO:0000313" key="4">
    <source>
        <dbReference type="EMBL" id="KAG0143648.1"/>
    </source>
</evidence>